<accession>A0ABV8P1Y1</accession>
<dbReference type="SUPFAM" id="SSF160920">
    <property type="entry name" value="PSTPO5379-like"/>
    <property type="match status" value="1"/>
</dbReference>
<dbReference type="PIRSF" id="PIRSF029755">
    <property type="entry name" value="UCP029755"/>
    <property type="match status" value="1"/>
</dbReference>
<keyword evidence="2 3" id="KW-0456">Lyase</keyword>
<dbReference type="Gene3D" id="3.30.2040.10">
    <property type="entry name" value="PSTPO5379-like domain"/>
    <property type="match status" value="1"/>
</dbReference>
<keyword evidence="6" id="KW-1185">Reference proteome</keyword>
<dbReference type="EMBL" id="JBHSBV010000010">
    <property type="protein sequence ID" value="MFC4203210.1"/>
    <property type="molecule type" value="Genomic_DNA"/>
</dbReference>
<evidence type="ECO:0000256" key="3">
    <source>
        <dbReference type="HAMAP-Rule" id="MF_01830"/>
    </source>
</evidence>
<dbReference type="Pfam" id="PF07286">
    <property type="entry name" value="D-Glu_cyclase"/>
    <property type="match status" value="1"/>
</dbReference>
<dbReference type="HAMAP" id="MF_01830">
    <property type="entry name" value="Hydro_lyase"/>
    <property type="match status" value="1"/>
</dbReference>
<evidence type="ECO:0000313" key="5">
    <source>
        <dbReference type="EMBL" id="MFC4203210.1"/>
    </source>
</evidence>
<evidence type="ECO:0000256" key="2">
    <source>
        <dbReference type="ARBA" id="ARBA00023239"/>
    </source>
</evidence>
<dbReference type="InterPro" id="IPR038021">
    <property type="entry name" value="Putative_hydro-lyase"/>
</dbReference>
<dbReference type="InterPro" id="IPR016938">
    <property type="entry name" value="UPF0317"/>
</dbReference>
<comment type="caution">
    <text evidence="5">The sequence shown here is derived from an EMBL/GenBank/DDBJ whole genome shotgun (WGS) entry which is preliminary data.</text>
</comment>
<gene>
    <name evidence="5" type="ORF">ACFOY1_19845</name>
</gene>
<protein>
    <recommendedName>
        <fullName evidence="3">Putative hydro-lyase ACFOY1_19845</fullName>
        <ecNumber evidence="3">4.2.1.-</ecNumber>
    </recommendedName>
</protein>
<proteinExistence type="inferred from homology"/>
<feature type="compositionally biased region" description="Polar residues" evidence="4">
    <location>
        <begin position="32"/>
        <end position="46"/>
    </location>
</feature>
<dbReference type="NCBIfam" id="NF003969">
    <property type="entry name" value="PRK05463.1"/>
    <property type="match status" value="1"/>
</dbReference>
<evidence type="ECO:0000256" key="4">
    <source>
        <dbReference type="SAM" id="MobiDB-lite"/>
    </source>
</evidence>
<dbReference type="PANTHER" id="PTHR32022:SF10">
    <property type="entry name" value="D-GLUTAMATE CYCLASE, MITOCHONDRIAL"/>
    <property type="match status" value="1"/>
</dbReference>
<feature type="region of interest" description="Disordered" evidence="4">
    <location>
        <begin position="22"/>
        <end position="46"/>
    </location>
</feature>
<reference evidence="6" key="1">
    <citation type="journal article" date="2019" name="Int. J. Syst. Evol. Microbiol.">
        <title>The Global Catalogue of Microorganisms (GCM) 10K type strain sequencing project: providing services to taxonomists for standard genome sequencing and annotation.</title>
        <authorList>
            <consortium name="The Broad Institute Genomics Platform"/>
            <consortium name="The Broad Institute Genome Sequencing Center for Infectious Disease"/>
            <person name="Wu L."/>
            <person name="Ma J."/>
        </authorList>
    </citation>
    <scope>NUCLEOTIDE SEQUENCE [LARGE SCALE GENOMIC DNA]</scope>
    <source>
        <strain evidence="6">LMG 24813</strain>
    </source>
</reference>
<dbReference type="RefSeq" id="WP_376810999.1">
    <property type="nucleotide sequence ID" value="NZ_JAHTBN010000002.1"/>
</dbReference>
<dbReference type="Gene3D" id="3.40.1640.10">
    <property type="entry name" value="PSTPO5379-like"/>
    <property type="match status" value="1"/>
</dbReference>
<comment type="similarity">
    <text evidence="1 3">Belongs to the D-glutamate cyclase family.</text>
</comment>
<dbReference type="EC" id="4.2.1.-" evidence="3"/>
<evidence type="ECO:0000313" key="6">
    <source>
        <dbReference type="Proteomes" id="UP001595848"/>
    </source>
</evidence>
<dbReference type="InterPro" id="IPR009906">
    <property type="entry name" value="D-Glu_cyclase"/>
</dbReference>
<organism evidence="5 6">
    <name type="scientific">Candidimonas humi</name>
    <dbReference type="NCBI Taxonomy" id="683355"/>
    <lineage>
        <taxon>Bacteria</taxon>
        <taxon>Pseudomonadati</taxon>
        <taxon>Pseudomonadota</taxon>
        <taxon>Betaproteobacteria</taxon>
        <taxon>Burkholderiales</taxon>
        <taxon>Alcaligenaceae</taxon>
        <taxon>Candidimonas</taxon>
    </lineage>
</organism>
<sequence>MLHPYSTLGEPRTNSRRHADARLDTFGHPHGNPQQPSEPQAMTPQEFRQQVRAGKFHAPTAGYCGAYAQANLAILPGQYADDFMRFCQRNPKPCPLLGVGEPGQWNIEALGRDLDIRTDIPGYYVYRDGKLDGELASLSDAWQPDFVVFAIGCSFSFEQMLIQEGIPVRHIQENRNVPMYRSSIDNRAAGPFGGKLVVSMRPMKAADAIRSIQVTSRFPAVHGAPIHIGDPALIGIGDLSQPDYGDSVEVRADELPVFWACGVTPQEAIRAAKPPIAITHRPGHMLITDIPNTTLAAF</sequence>
<dbReference type="Proteomes" id="UP001595848">
    <property type="component" value="Unassembled WGS sequence"/>
</dbReference>
<name>A0ABV8P1Y1_9BURK</name>
<evidence type="ECO:0000256" key="1">
    <source>
        <dbReference type="ARBA" id="ARBA00007896"/>
    </source>
</evidence>
<dbReference type="PANTHER" id="PTHR32022">
    <property type="entry name" value="D-GLUTAMATE CYCLASE, MITOCHONDRIAL"/>
    <property type="match status" value="1"/>
</dbReference>